<dbReference type="AlphaFoldDB" id="L8HG32"/>
<evidence type="ECO:0008006" key="5">
    <source>
        <dbReference type="Google" id="ProtNLM"/>
    </source>
</evidence>
<protein>
    <recommendedName>
        <fullName evidence="5">Transmembrane protein</fullName>
    </recommendedName>
</protein>
<keyword evidence="2" id="KW-1133">Transmembrane helix</keyword>
<evidence type="ECO:0000313" key="4">
    <source>
        <dbReference type="Proteomes" id="UP000011083"/>
    </source>
</evidence>
<dbReference type="VEuPathDB" id="AmoebaDB:ACA1_376970"/>
<evidence type="ECO:0000256" key="2">
    <source>
        <dbReference type="SAM" id="Phobius"/>
    </source>
</evidence>
<proteinExistence type="predicted"/>
<evidence type="ECO:0000313" key="3">
    <source>
        <dbReference type="EMBL" id="ELR24212.1"/>
    </source>
</evidence>
<keyword evidence="2" id="KW-0812">Transmembrane</keyword>
<dbReference type="EMBL" id="KB007836">
    <property type="protein sequence ID" value="ELR24212.1"/>
    <property type="molecule type" value="Genomic_DNA"/>
</dbReference>
<organism evidence="3 4">
    <name type="scientific">Acanthamoeba castellanii (strain ATCC 30010 / Neff)</name>
    <dbReference type="NCBI Taxonomy" id="1257118"/>
    <lineage>
        <taxon>Eukaryota</taxon>
        <taxon>Amoebozoa</taxon>
        <taxon>Discosea</taxon>
        <taxon>Longamoebia</taxon>
        <taxon>Centramoebida</taxon>
        <taxon>Acanthamoebidae</taxon>
        <taxon>Acanthamoeba</taxon>
    </lineage>
</organism>
<keyword evidence="2" id="KW-0472">Membrane</keyword>
<dbReference type="RefSeq" id="XP_004353740.1">
    <property type="nucleotide sequence ID" value="XM_004353688.1"/>
</dbReference>
<reference evidence="3 4" key="1">
    <citation type="journal article" date="2013" name="Genome Biol.">
        <title>Genome of Acanthamoeba castellanii highlights extensive lateral gene transfer and early evolution of tyrosine kinase signaling.</title>
        <authorList>
            <person name="Clarke M."/>
            <person name="Lohan A.J."/>
            <person name="Liu B."/>
            <person name="Lagkouvardos I."/>
            <person name="Roy S."/>
            <person name="Zafar N."/>
            <person name="Bertelli C."/>
            <person name="Schilde C."/>
            <person name="Kianianmomeni A."/>
            <person name="Burglin T.R."/>
            <person name="Frech C."/>
            <person name="Turcotte B."/>
            <person name="Kopec K.O."/>
            <person name="Synnott J.M."/>
            <person name="Choo C."/>
            <person name="Paponov I."/>
            <person name="Finkler A."/>
            <person name="Soon Heng Tan C."/>
            <person name="Hutchins A.P."/>
            <person name="Weinmeier T."/>
            <person name="Rattei T."/>
            <person name="Chu J.S."/>
            <person name="Gimenez G."/>
            <person name="Irimia M."/>
            <person name="Rigden D.J."/>
            <person name="Fitzpatrick D.A."/>
            <person name="Lorenzo-Morales J."/>
            <person name="Bateman A."/>
            <person name="Chiu C.H."/>
            <person name="Tang P."/>
            <person name="Hegemann P."/>
            <person name="Fromm H."/>
            <person name="Raoult D."/>
            <person name="Greub G."/>
            <person name="Miranda-Saavedra D."/>
            <person name="Chen N."/>
            <person name="Nash P."/>
            <person name="Ginger M.L."/>
            <person name="Horn M."/>
            <person name="Schaap P."/>
            <person name="Caler L."/>
            <person name="Loftus B."/>
        </authorList>
    </citation>
    <scope>NUCLEOTIDE SEQUENCE [LARGE SCALE GENOMIC DNA]</scope>
    <source>
        <strain evidence="3 4">Neff</strain>
    </source>
</reference>
<feature type="region of interest" description="Disordered" evidence="1">
    <location>
        <begin position="1"/>
        <end position="36"/>
    </location>
</feature>
<keyword evidence="4" id="KW-1185">Reference proteome</keyword>
<feature type="compositionally biased region" description="Low complexity" evidence="1">
    <location>
        <begin position="16"/>
        <end position="26"/>
    </location>
</feature>
<gene>
    <name evidence="3" type="ORF">ACA1_376970</name>
</gene>
<sequence>MSYNQLYKPLVDDPEAGGSSSSSSGPAAPPLRSYAPSESKCAKLGGIIEKIFCCCGLCQRLPCCPPLKRGCAAVGAKWQRLKAFLFQSSSVCHMAWLVVFLLALIIFAILMATLLSKVDDPYN</sequence>
<dbReference type="KEGG" id="acan:ACA1_376970"/>
<name>L8HG32_ACACF</name>
<feature type="transmembrane region" description="Helical" evidence="2">
    <location>
        <begin position="94"/>
        <end position="115"/>
    </location>
</feature>
<dbReference type="Proteomes" id="UP000011083">
    <property type="component" value="Unassembled WGS sequence"/>
</dbReference>
<dbReference type="GeneID" id="14925223"/>
<evidence type="ECO:0000256" key="1">
    <source>
        <dbReference type="SAM" id="MobiDB-lite"/>
    </source>
</evidence>
<accession>L8HG32</accession>